<sequence length="304" mass="31811">MLKKTLLNLTVATALSAAAILPAAAADTYTKTKYPIVLIHGFASSDQVLGFSTFYNIPDELKAGGATVYAAKLPGFNSDEVRGEELIKYLDNLKATQGYTKFNLLGNSQGGLTVRYVAAVRPDLVASVTTGHTPHAGTAPADLVSAVLPEGSPLRPIVAGVINAFASLMGGQADALAALNQLSSKGAAEFNQHYPQGKPSSECGSGAAVVDGVRYYSFGGVGVSTNLLDPTDLTAGAVSLSYLGAPNDGIVGQCSSHWGEVLRDDYLWNHFDSVNQTFGLRSVFSSDPVTVYRAHANRLKNLGL</sequence>
<feature type="chain" id="PRO_5046800072" evidence="1">
    <location>
        <begin position="26"/>
        <end position="304"/>
    </location>
</feature>
<evidence type="ECO:0000259" key="2">
    <source>
        <dbReference type="Pfam" id="PF00561"/>
    </source>
</evidence>
<dbReference type="SUPFAM" id="SSF53474">
    <property type="entry name" value="alpha/beta-Hydrolases"/>
    <property type="match status" value="1"/>
</dbReference>
<evidence type="ECO:0000256" key="1">
    <source>
        <dbReference type="SAM" id="SignalP"/>
    </source>
</evidence>
<proteinExistence type="predicted"/>
<organism evidence="3 4">
    <name type="scientific">Lysobacter gummosus</name>
    <dbReference type="NCBI Taxonomy" id="262324"/>
    <lineage>
        <taxon>Bacteria</taxon>
        <taxon>Pseudomonadati</taxon>
        <taxon>Pseudomonadota</taxon>
        <taxon>Gammaproteobacteria</taxon>
        <taxon>Lysobacterales</taxon>
        <taxon>Lysobacteraceae</taxon>
        <taxon>Lysobacter</taxon>
    </lineage>
</organism>
<name>A0ABY3XCU1_9GAMM</name>
<dbReference type="InterPro" id="IPR029058">
    <property type="entry name" value="AB_hydrolase_fold"/>
</dbReference>
<keyword evidence="1" id="KW-0732">Signal</keyword>
<dbReference type="Pfam" id="PF00561">
    <property type="entry name" value="Abhydrolase_1"/>
    <property type="match status" value="1"/>
</dbReference>
<dbReference type="Proteomes" id="UP000829194">
    <property type="component" value="Chromosome"/>
</dbReference>
<feature type="signal peptide" evidence="1">
    <location>
        <begin position="1"/>
        <end position="25"/>
    </location>
</feature>
<evidence type="ECO:0000313" key="3">
    <source>
        <dbReference type="EMBL" id="UNP27638.1"/>
    </source>
</evidence>
<evidence type="ECO:0000313" key="4">
    <source>
        <dbReference type="Proteomes" id="UP000829194"/>
    </source>
</evidence>
<accession>A0ABY3XCU1</accession>
<reference evidence="3 4" key="1">
    <citation type="submission" date="2022-03" db="EMBL/GenBank/DDBJ databases">
        <title>Complete genome sequence of Lysobacter capsici VKM B-2533 and Lysobacter gummosus 10.1.1, promising sources of lytic agents.</title>
        <authorList>
            <person name="Tarlachkov S.V."/>
            <person name="Kudryakova I.V."/>
            <person name="Afoshin A.S."/>
            <person name="Leontyevskaya E.A."/>
            <person name="Leontyevskaya N.V."/>
        </authorList>
    </citation>
    <scope>NUCLEOTIDE SEQUENCE [LARGE SCALE GENOMIC DNA]</scope>
    <source>
        <strain evidence="3 4">10.1.1</strain>
    </source>
</reference>
<dbReference type="InterPro" id="IPR000073">
    <property type="entry name" value="AB_hydrolase_1"/>
</dbReference>
<protein>
    <submittedName>
        <fullName evidence="3">Triacylglycerol lipase</fullName>
    </submittedName>
</protein>
<gene>
    <name evidence="3" type="ORF">MOV92_14005</name>
</gene>
<dbReference type="EMBL" id="CP093547">
    <property type="protein sequence ID" value="UNP27638.1"/>
    <property type="molecule type" value="Genomic_DNA"/>
</dbReference>
<feature type="domain" description="AB hydrolase-1" evidence="2">
    <location>
        <begin position="34"/>
        <end position="136"/>
    </location>
</feature>
<dbReference type="RefSeq" id="WP_057943333.1">
    <property type="nucleotide sequence ID" value="NZ_CP011131.1"/>
</dbReference>
<dbReference type="Gene3D" id="3.40.50.1820">
    <property type="entry name" value="alpha/beta hydrolase"/>
    <property type="match status" value="1"/>
</dbReference>
<keyword evidence="4" id="KW-1185">Reference proteome</keyword>